<dbReference type="GO" id="GO:0005771">
    <property type="term" value="C:multivesicular body"/>
    <property type="evidence" value="ECO:0007669"/>
    <property type="project" value="TreeGrafter"/>
</dbReference>
<evidence type="ECO:0000256" key="4">
    <source>
        <dbReference type="ARBA" id="ARBA00040017"/>
    </source>
</evidence>
<dbReference type="GO" id="GO:0032511">
    <property type="term" value="P:late endosome to vacuole transport via multivesicular body sorting pathway"/>
    <property type="evidence" value="ECO:0007669"/>
    <property type="project" value="TreeGrafter"/>
</dbReference>
<evidence type="ECO:0000313" key="8">
    <source>
        <dbReference type="Proteomes" id="UP001362899"/>
    </source>
</evidence>
<evidence type="ECO:0000256" key="1">
    <source>
        <dbReference type="ARBA" id="ARBA00004177"/>
    </source>
</evidence>
<evidence type="ECO:0000256" key="3">
    <source>
        <dbReference type="ARBA" id="ARBA00022753"/>
    </source>
</evidence>
<name>A0AAV5RNI8_STABA</name>
<dbReference type="Gene3D" id="1.10.287.1060">
    <property type="entry name" value="ESAT-6-like"/>
    <property type="match status" value="1"/>
</dbReference>
<dbReference type="Pfam" id="PF03357">
    <property type="entry name" value="Snf7"/>
    <property type="match status" value="1"/>
</dbReference>
<keyword evidence="8" id="KW-1185">Reference proteome</keyword>
<evidence type="ECO:0000256" key="5">
    <source>
        <dbReference type="ARBA" id="ARBA00042586"/>
    </source>
</evidence>
<protein>
    <recommendedName>
        <fullName evidence="4">Vacuolar-sorting protein SNF7</fullName>
    </recommendedName>
    <alternativeName>
        <fullName evidence="5">Vacuolar protein-sorting-associated protein 32</fullName>
    </alternativeName>
</protein>
<accession>A0AAV5RNI8</accession>
<dbReference type="PANTHER" id="PTHR22761">
    <property type="entry name" value="CHARGED MULTIVESICULAR BODY PROTEIN"/>
    <property type="match status" value="1"/>
</dbReference>
<sequence>MLSWFGKGAAKKDSTTETIVNLRAHLETLQKKEEFHESKREQQEQLARQLVTTNKLAARNALRKAKRLEEEIDKLQRQSLSIEQQLSALESANLNRETMKYMKQGSNAMKQINKGMDIDKLDETMDEIRDQVALGEEVSNAISQPLHETDETELEAELEDLEQSVLSEKISTVAETPSILPEVPTQKIGNTASTQIDEEEALRQLEAEMAL</sequence>
<gene>
    <name evidence="7" type="ORF">DASB73_036810</name>
</gene>
<comment type="subcellular location">
    <subcellularLocation>
        <location evidence="1">Endosome</location>
    </subcellularLocation>
</comment>
<reference evidence="7 8" key="1">
    <citation type="journal article" date="2023" name="Elife">
        <title>Identification of key yeast species and microbe-microbe interactions impacting larval growth of Drosophila in the wild.</title>
        <authorList>
            <person name="Mure A."/>
            <person name="Sugiura Y."/>
            <person name="Maeda R."/>
            <person name="Honda K."/>
            <person name="Sakurai N."/>
            <person name="Takahashi Y."/>
            <person name="Watada M."/>
            <person name="Katoh T."/>
            <person name="Gotoh A."/>
            <person name="Gotoh Y."/>
            <person name="Taniguchi I."/>
            <person name="Nakamura K."/>
            <person name="Hayashi T."/>
            <person name="Katayama T."/>
            <person name="Uemura T."/>
            <person name="Hattori Y."/>
        </authorList>
    </citation>
    <scope>NUCLEOTIDE SEQUENCE [LARGE SCALE GENOMIC DNA]</scope>
    <source>
        <strain evidence="7 8">SB-73</strain>
    </source>
</reference>
<keyword evidence="3" id="KW-0967">Endosome</keyword>
<dbReference type="PANTHER" id="PTHR22761:SF10">
    <property type="entry name" value="GH13992P"/>
    <property type="match status" value="1"/>
</dbReference>
<feature type="coiled-coil region" evidence="6">
    <location>
        <begin position="12"/>
        <end position="92"/>
    </location>
</feature>
<dbReference type="GO" id="GO:0006900">
    <property type="term" value="P:vesicle budding from membrane"/>
    <property type="evidence" value="ECO:0007669"/>
    <property type="project" value="TreeGrafter"/>
</dbReference>
<proteinExistence type="inferred from homology"/>
<evidence type="ECO:0000256" key="6">
    <source>
        <dbReference type="SAM" id="Coils"/>
    </source>
</evidence>
<dbReference type="GO" id="GO:0009898">
    <property type="term" value="C:cytoplasmic side of plasma membrane"/>
    <property type="evidence" value="ECO:0007669"/>
    <property type="project" value="TreeGrafter"/>
</dbReference>
<comment type="caution">
    <text evidence="7">The sequence shown here is derived from an EMBL/GenBank/DDBJ whole genome shotgun (WGS) entry which is preliminary data.</text>
</comment>
<dbReference type="GO" id="GO:0000815">
    <property type="term" value="C:ESCRT III complex"/>
    <property type="evidence" value="ECO:0007669"/>
    <property type="project" value="TreeGrafter"/>
</dbReference>
<dbReference type="Gene3D" id="6.10.250.1710">
    <property type="match status" value="1"/>
</dbReference>
<evidence type="ECO:0000313" key="7">
    <source>
        <dbReference type="EMBL" id="GMM52718.1"/>
    </source>
</evidence>
<keyword evidence="6" id="KW-0175">Coiled coil</keyword>
<dbReference type="Proteomes" id="UP001362899">
    <property type="component" value="Unassembled WGS sequence"/>
</dbReference>
<dbReference type="AlphaFoldDB" id="A0AAV5RNI8"/>
<organism evidence="7 8">
    <name type="scientific">Starmerella bacillaris</name>
    <name type="common">Yeast</name>
    <name type="synonym">Candida zemplinina</name>
    <dbReference type="NCBI Taxonomy" id="1247836"/>
    <lineage>
        <taxon>Eukaryota</taxon>
        <taxon>Fungi</taxon>
        <taxon>Dikarya</taxon>
        <taxon>Ascomycota</taxon>
        <taxon>Saccharomycotina</taxon>
        <taxon>Dipodascomycetes</taxon>
        <taxon>Dipodascales</taxon>
        <taxon>Trichomonascaceae</taxon>
        <taxon>Starmerella</taxon>
    </lineage>
</organism>
<evidence type="ECO:0000256" key="2">
    <source>
        <dbReference type="ARBA" id="ARBA00006190"/>
    </source>
</evidence>
<dbReference type="EMBL" id="BTGC01000008">
    <property type="protein sequence ID" value="GMM52718.1"/>
    <property type="molecule type" value="Genomic_DNA"/>
</dbReference>
<comment type="similarity">
    <text evidence="2">Belongs to the SNF7 family.</text>
</comment>
<dbReference type="InterPro" id="IPR005024">
    <property type="entry name" value="Snf7_fam"/>
</dbReference>